<evidence type="ECO:0000313" key="4">
    <source>
        <dbReference type="Proteomes" id="UP001255856"/>
    </source>
</evidence>
<feature type="region of interest" description="Disordered" evidence="1">
    <location>
        <begin position="70"/>
        <end position="91"/>
    </location>
</feature>
<sequence length="465" mass="47748">MAAEKDALSVNEQQDELEGELKMQPGEGEMLDRDGDQEGLNGLADEPSAMEVGPDVLGAGISIASLKSALPGASNATDVGSSVAGTLSPRGSEIARHISIGGMSYDAGAAEDSLPVSPPMSPLPPPSVEGADAGEGKAGEGAAPEADAAPWAEGQGADSATGEDQALEEVALPGDEAPLAEEPSSPADQPPPAEEESSALTAETATNPDATVRLKPALVDALDNEGSTSEIADQSKAMQSLTGGGADAGPAPAPPSPGQEESDLVVHGDAAGSAGAPKTAVAPLETTAPRAPVPLPDEFAPAWEETFRGLVHADGVDTLGRPVVVLDADAVPRNMKSSAARYVTTHLAGLVERGPYVLVLTARRAALPGMWVMGAYTTLPRPFRKNVKRIVLVRPTPFLRAMLTLLRPLMSAKAARKITQADSLRDVARATEGEVQLDSLGPSFLEHAREELRETAPEEQGDPAP</sequence>
<protein>
    <recommendedName>
        <fullName evidence="2">CRAL-TRIO domain-containing protein</fullName>
    </recommendedName>
</protein>
<accession>A0AAD9IF36</accession>
<evidence type="ECO:0000256" key="1">
    <source>
        <dbReference type="SAM" id="MobiDB-lite"/>
    </source>
</evidence>
<feature type="region of interest" description="Disordered" evidence="1">
    <location>
        <begin position="240"/>
        <end position="263"/>
    </location>
</feature>
<dbReference type="CDD" id="cd00170">
    <property type="entry name" value="SEC14"/>
    <property type="match status" value="1"/>
</dbReference>
<dbReference type="Gene3D" id="3.40.525.10">
    <property type="entry name" value="CRAL-TRIO lipid binding domain"/>
    <property type="match status" value="1"/>
</dbReference>
<feature type="compositionally biased region" description="Basic and acidic residues" evidence="1">
    <location>
        <begin position="446"/>
        <end position="456"/>
    </location>
</feature>
<reference evidence="3" key="1">
    <citation type="submission" date="2021-01" db="EMBL/GenBank/DDBJ databases">
        <authorList>
            <person name="Eckstrom K.M.E."/>
        </authorList>
    </citation>
    <scope>NUCLEOTIDE SEQUENCE</scope>
    <source>
        <strain evidence="3">UVCC 0001</strain>
    </source>
</reference>
<feature type="compositionally biased region" description="Polar residues" evidence="1">
    <location>
        <begin position="74"/>
        <end position="85"/>
    </location>
</feature>
<feature type="region of interest" description="Disordered" evidence="1">
    <location>
        <begin position="106"/>
        <end position="219"/>
    </location>
</feature>
<gene>
    <name evidence="3" type="ORF">QBZ16_001275</name>
</gene>
<dbReference type="EMBL" id="JASFZW010000012">
    <property type="protein sequence ID" value="KAK2075939.1"/>
    <property type="molecule type" value="Genomic_DNA"/>
</dbReference>
<evidence type="ECO:0000313" key="3">
    <source>
        <dbReference type="EMBL" id="KAK2075939.1"/>
    </source>
</evidence>
<feature type="region of interest" description="Disordered" evidence="1">
    <location>
        <begin position="1"/>
        <end position="51"/>
    </location>
</feature>
<keyword evidence="4" id="KW-1185">Reference proteome</keyword>
<dbReference type="Proteomes" id="UP001255856">
    <property type="component" value="Unassembled WGS sequence"/>
</dbReference>
<dbReference type="Pfam" id="PF13716">
    <property type="entry name" value="CRAL_TRIO_2"/>
    <property type="match status" value="1"/>
</dbReference>
<dbReference type="AlphaFoldDB" id="A0AAD9IF36"/>
<name>A0AAD9IF36_PROWI</name>
<comment type="caution">
    <text evidence="3">The sequence shown here is derived from an EMBL/GenBank/DDBJ whole genome shotgun (WGS) entry which is preliminary data.</text>
</comment>
<feature type="compositionally biased region" description="Pro residues" evidence="1">
    <location>
        <begin position="116"/>
        <end position="127"/>
    </location>
</feature>
<proteinExistence type="predicted"/>
<feature type="region of interest" description="Disordered" evidence="1">
    <location>
        <begin position="438"/>
        <end position="465"/>
    </location>
</feature>
<dbReference type="InterPro" id="IPR001251">
    <property type="entry name" value="CRAL-TRIO_dom"/>
</dbReference>
<feature type="compositionally biased region" description="Low complexity" evidence="1">
    <location>
        <begin position="140"/>
        <end position="154"/>
    </location>
</feature>
<organism evidence="3 4">
    <name type="scientific">Prototheca wickerhamii</name>
    <dbReference type="NCBI Taxonomy" id="3111"/>
    <lineage>
        <taxon>Eukaryota</taxon>
        <taxon>Viridiplantae</taxon>
        <taxon>Chlorophyta</taxon>
        <taxon>core chlorophytes</taxon>
        <taxon>Trebouxiophyceae</taxon>
        <taxon>Chlorellales</taxon>
        <taxon>Chlorellaceae</taxon>
        <taxon>Prototheca</taxon>
    </lineage>
</organism>
<dbReference type="InterPro" id="IPR036865">
    <property type="entry name" value="CRAL-TRIO_dom_sf"/>
</dbReference>
<feature type="domain" description="CRAL-TRIO" evidence="2">
    <location>
        <begin position="320"/>
        <end position="448"/>
    </location>
</feature>
<evidence type="ECO:0000259" key="2">
    <source>
        <dbReference type="Pfam" id="PF13716"/>
    </source>
</evidence>